<dbReference type="STRING" id="13706.A0A1X2HJE3"/>
<keyword evidence="6" id="KW-1185">Reference proteome</keyword>
<dbReference type="AlphaFoldDB" id="A0A1X2HJE3"/>
<dbReference type="PANTHER" id="PTHR14143:SF1">
    <property type="entry name" value="IRG-TYPE G DOMAIN-CONTAINING PROTEIN"/>
    <property type="match status" value="1"/>
</dbReference>
<feature type="compositionally biased region" description="Basic residues" evidence="2">
    <location>
        <begin position="304"/>
        <end position="314"/>
    </location>
</feature>
<keyword evidence="3" id="KW-0812">Transmembrane</keyword>
<gene>
    <name evidence="5" type="ORF">BCR43DRAFT_488908</name>
</gene>
<dbReference type="InterPro" id="IPR027417">
    <property type="entry name" value="P-loop_NTPase"/>
</dbReference>
<feature type="transmembrane region" description="Helical" evidence="3">
    <location>
        <begin position="65"/>
        <end position="84"/>
    </location>
</feature>
<comment type="similarity">
    <text evidence="1">Belongs to the TRAFAC class dynamin-like GTPase superfamily. IRG family.</text>
</comment>
<evidence type="ECO:0000256" key="3">
    <source>
        <dbReference type="SAM" id="Phobius"/>
    </source>
</evidence>
<protein>
    <submittedName>
        <fullName evidence="5">Interferon-inducible GTPase-domain-containing protein</fullName>
    </submittedName>
</protein>
<comment type="caution">
    <text evidence="5">The sequence shown here is derived from an EMBL/GenBank/DDBJ whole genome shotgun (WGS) entry which is preliminary data.</text>
</comment>
<sequence>MGVSPSSRTADDLWILESAQRGAQAVGVTLLSPFVVIACPIVGAYEFGSAMDDELMTGSQILDGTIGFLLGVVASPLAPFYVFWESMEALFRSQPPPLPPPRFLPASLLGQKRQWTLDDLEAVRLRMAEFDCQQYYNVALVGCKGTGKSTLLNGLLGYKDSHVRAAPVGEASATKEPRGYRHPVLQSLMLWDLPGAEENEKRYFERYGLGYFDALVIVSTDRLMATDVKLARKALEYRVPIFFVRNKADAVRTTTTGSIYLSLSVCMYVSTDLIPNAAPKRKGHPVQDAENEEEAREESSWRRASGRHPRVHGQ</sequence>
<dbReference type="PROSITE" id="PS51716">
    <property type="entry name" value="G_IRG"/>
    <property type="match status" value="1"/>
</dbReference>
<feature type="domain" description="IRG-type G" evidence="4">
    <location>
        <begin position="134"/>
        <end position="314"/>
    </location>
</feature>
<dbReference type="SUPFAM" id="SSF52540">
    <property type="entry name" value="P-loop containing nucleoside triphosphate hydrolases"/>
    <property type="match status" value="1"/>
</dbReference>
<dbReference type="OMA" id="EEMITGY"/>
<dbReference type="PANTHER" id="PTHR14143">
    <property type="entry name" value="INTERFERON-INDUCIBLE GTPASE FAMILY MEMBER"/>
    <property type="match status" value="1"/>
</dbReference>
<keyword evidence="3" id="KW-0472">Membrane</keyword>
<dbReference type="EMBL" id="MCGN01000003">
    <property type="protein sequence ID" value="ORY99213.1"/>
    <property type="molecule type" value="Genomic_DNA"/>
</dbReference>
<evidence type="ECO:0000259" key="4">
    <source>
        <dbReference type="PROSITE" id="PS51716"/>
    </source>
</evidence>
<evidence type="ECO:0000256" key="1">
    <source>
        <dbReference type="ARBA" id="ARBA00005429"/>
    </source>
</evidence>
<accession>A0A1X2HJE3</accession>
<dbReference type="GO" id="GO:0016020">
    <property type="term" value="C:membrane"/>
    <property type="evidence" value="ECO:0007669"/>
    <property type="project" value="InterPro"/>
</dbReference>
<dbReference type="InterPro" id="IPR007743">
    <property type="entry name" value="Immunity-related_GTPase-like"/>
</dbReference>
<evidence type="ECO:0000256" key="2">
    <source>
        <dbReference type="SAM" id="MobiDB-lite"/>
    </source>
</evidence>
<dbReference type="Proteomes" id="UP000242180">
    <property type="component" value="Unassembled WGS sequence"/>
</dbReference>
<dbReference type="OrthoDB" id="422720at2759"/>
<dbReference type="Pfam" id="PF05049">
    <property type="entry name" value="IIGP"/>
    <property type="match status" value="1"/>
</dbReference>
<reference evidence="5 6" key="1">
    <citation type="submission" date="2016-07" db="EMBL/GenBank/DDBJ databases">
        <title>Pervasive Adenine N6-methylation of Active Genes in Fungi.</title>
        <authorList>
            <consortium name="DOE Joint Genome Institute"/>
            <person name="Mondo S.J."/>
            <person name="Dannebaum R.O."/>
            <person name="Kuo R.C."/>
            <person name="Labutti K."/>
            <person name="Haridas S."/>
            <person name="Kuo A."/>
            <person name="Salamov A."/>
            <person name="Ahrendt S.R."/>
            <person name="Lipzen A."/>
            <person name="Sullivan W."/>
            <person name="Andreopoulos W.B."/>
            <person name="Clum A."/>
            <person name="Lindquist E."/>
            <person name="Daum C."/>
            <person name="Ramamoorthy G.K."/>
            <person name="Gryganskyi A."/>
            <person name="Culley D."/>
            <person name="Magnuson J.K."/>
            <person name="James T.Y."/>
            <person name="O'Malley M.A."/>
            <person name="Stajich J.E."/>
            <person name="Spatafora J.W."/>
            <person name="Visel A."/>
            <person name="Grigoriev I.V."/>
        </authorList>
    </citation>
    <scope>NUCLEOTIDE SEQUENCE [LARGE SCALE GENOMIC DNA]</scope>
    <source>
        <strain evidence="5 6">NRRL 2496</strain>
    </source>
</reference>
<feature type="transmembrane region" description="Helical" evidence="3">
    <location>
        <begin position="25"/>
        <end position="45"/>
    </location>
</feature>
<dbReference type="InParanoid" id="A0A1X2HJE3"/>
<feature type="region of interest" description="Disordered" evidence="2">
    <location>
        <begin position="278"/>
        <end position="314"/>
    </location>
</feature>
<evidence type="ECO:0000313" key="6">
    <source>
        <dbReference type="Proteomes" id="UP000242180"/>
    </source>
</evidence>
<proteinExistence type="inferred from homology"/>
<dbReference type="InterPro" id="IPR030385">
    <property type="entry name" value="G_IRG_dom"/>
</dbReference>
<dbReference type="GO" id="GO:0005525">
    <property type="term" value="F:GTP binding"/>
    <property type="evidence" value="ECO:0007669"/>
    <property type="project" value="InterPro"/>
</dbReference>
<keyword evidence="3" id="KW-1133">Transmembrane helix</keyword>
<evidence type="ECO:0000313" key="5">
    <source>
        <dbReference type="EMBL" id="ORY99213.1"/>
    </source>
</evidence>
<name>A0A1X2HJE3_SYNRA</name>
<dbReference type="Gene3D" id="3.40.50.300">
    <property type="entry name" value="P-loop containing nucleotide triphosphate hydrolases"/>
    <property type="match status" value="1"/>
</dbReference>
<organism evidence="5 6">
    <name type="scientific">Syncephalastrum racemosum</name>
    <name type="common">Filamentous fungus</name>
    <dbReference type="NCBI Taxonomy" id="13706"/>
    <lineage>
        <taxon>Eukaryota</taxon>
        <taxon>Fungi</taxon>
        <taxon>Fungi incertae sedis</taxon>
        <taxon>Mucoromycota</taxon>
        <taxon>Mucoromycotina</taxon>
        <taxon>Mucoromycetes</taxon>
        <taxon>Mucorales</taxon>
        <taxon>Syncephalastraceae</taxon>
        <taxon>Syncephalastrum</taxon>
    </lineage>
</organism>